<protein>
    <submittedName>
        <fullName evidence="1">Uncharacterized protein</fullName>
    </submittedName>
</protein>
<dbReference type="EMBL" id="AQGS01000016">
    <property type="protein sequence ID" value="EPS45346.1"/>
    <property type="molecule type" value="Genomic_DNA"/>
</dbReference>
<reference evidence="1 2" key="1">
    <citation type="journal article" date="2013" name="PLoS Genet.">
        <title>Genomic mechanisms accounting for the adaptation to parasitism in nematode-trapping fungi.</title>
        <authorList>
            <person name="Meerupati T."/>
            <person name="Andersson K.M."/>
            <person name="Friman E."/>
            <person name="Kumar D."/>
            <person name="Tunlid A."/>
            <person name="Ahren D."/>
        </authorList>
    </citation>
    <scope>NUCLEOTIDE SEQUENCE [LARGE SCALE GENOMIC DNA]</scope>
    <source>
        <strain evidence="1 2">CBS 200.50</strain>
    </source>
</reference>
<organism evidence="1 2">
    <name type="scientific">Dactylellina haptotyla (strain CBS 200.50)</name>
    <name type="common">Nematode-trapping fungus</name>
    <name type="synonym">Monacrosporium haptotylum</name>
    <dbReference type="NCBI Taxonomy" id="1284197"/>
    <lineage>
        <taxon>Eukaryota</taxon>
        <taxon>Fungi</taxon>
        <taxon>Dikarya</taxon>
        <taxon>Ascomycota</taxon>
        <taxon>Pezizomycotina</taxon>
        <taxon>Orbiliomycetes</taxon>
        <taxon>Orbiliales</taxon>
        <taxon>Orbiliaceae</taxon>
        <taxon>Dactylellina</taxon>
    </lineage>
</organism>
<dbReference type="OrthoDB" id="5273463at2759"/>
<dbReference type="OMA" id="FEGLEMW"/>
<name>S8AWM2_DACHA</name>
<dbReference type="eggNOG" id="ENOG502SXNH">
    <property type="taxonomic scope" value="Eukaryota"/>
</dbReference>
<reference evidence="2" key="2">
    <citation type="submission" date="2013-04" db="EMBL/GenBank/DDBJ databases">
        <title>Genomic mechanisms accounting for the adaptation to parasitism in nematode-trapping fungi.</title>
        <authorList>
            <person name="Ahren D.G."/>
        </authorList>
    </citation>
    <scope>NUCLEOTIDE SEQUENCE [LARGE SCALE GENOMIC DNA]</scope>
    <source>
        <strain evidence="2">CBS 200.50</strain>
    </source>
</reference>
<sequence>MDSTISHDPVPQSSPSEGKPYLLIIPPEVRETIYSYLFDLCQLPAEVVGDSTPPDPELVTDLQSQAHVKVFYPNAFPKYTLLPILQSCRKIRAEFQDFLDRLQKYESKITEPGTERRGFRYTLNVQAFRGAIYPSWGALALPLEEPYNIIEELWVNYKVMESTVRNGGRFYGCGGMGYESYGLFDLCNLFYFHGPQGFYIPKINGPHNSPTGELPLDGGRCKPKVKRLVFNMSFEYSEACQKTLESLKRDIAAGQTDLQKELDEHLLSRVDNEYRALSYGVSNWFSILSYSGYFDGWVEKIDVLHDGAAKWELVFADSVNGQVRKATSREPVFFDIPNGFHKNPDWKPSSEYEAYSYRWGPKEHLRRKPQNLETLPTGPRVTPPTRATFQHTEMSGSPLSLQFIKKIVKKLT</sequence>
<dbReference type="Proteomes" id="UP000015100">
    <property type="component" value="Unassembled WGS sequence"/>
</dbReference>
<dbReference type="HOGENOM" id="CLU_613970_0_0_1"/>
<accession>S8AWM2</accession>
<evidence type="ECO:0000313" key="2">
    <source>
        <dbReference type="Proteomes" id="UP000015100"/>
    </source>
</evidence>
<comment type="caution">
    <text evidence="1">The sequence shown here is derived from an EMBL/GenBank/DDBJ whole genome shotgun (WGS) entry which is preliminary data.</text>
</comment>
<dbReference type="AlphaFoldDB" id="S8AWM2"/>
<keyword evidence="2" id="KW-1185">Reference proteome</keyword>
<evidence type="ECO:0000313" key="1">
    <source>
        <dbReference type="EMBL" id="EPS45346.1"/>
    </source>
</evidence>
<gene>
    <name evidence="1" type="ORF">H072_619</name>
</gene>
<proteinExistence type="predicted"/>